<keyword evidence="1" id="KW-1133">Transmembrane helix</keyword>
<keyword evidence="1" id="KW-0472">Membrane</keyword>
<reference evidence="2 3" key="1">
    <citation type="submission" date="2020-03" db="EMBL/GenBank/DDBJ databases">
        <title>Chryseoglobus sp. isolated from a deep-sea seamount.</title>
        <authorList>
            <person name="Zhang D.-C."/>
        </authorList>
    </citation>
    <scope>NUCLEOTIDE SEQUENCE [LARGE SCALE GENOMIC DNA]</scope>
    <source>
        <strain evidence="2 3">KN1116</strain>
    </source>
</reference>
<gene>
    <name evidence="2" type="ORF">FK219_000105</name>
</gene>
<protein>
    <submittedName>
        <fullName evidence="2">Uncharacterized protein</fullName>
    </submittedName>
</protein>
<sequence length="142" mass="15202">MAYEEKGAWVGLIVGIITFIVYLSVLLTRAAGGPLEQTPYVDAMLWSIGAGIVAVIIVTILVSIATHRDGTQTDIRDKQISARAEFTSRGLLILGALAALVLAMLEADYFWIAHAIFLGFILAGILEGVTKVALYRGGVPAW</sequence>
<dbReference type="Proteomes" id="UP000818266">
    <property type="component" value="Unassembled WGS sequence"/>
</dbReference>
<comment type="caution">
    <text evidence="2">The sequence shown here is derived from an EMBL/GenBank/DDBJ whole genome shotgun (WGS) entry which is preliminary data.</text>
</comment>
<evidence type="ECO:0000313" key="3">
    <source>
        <dbReference type="Proteomes" id="UP000818266"/>
    </source>
</evidence>
<feature type="transmembrane region" description="Helical" evidence="1">
    <location>
        <begin position="7"/>
        <end position="31"/>
    </location>
</feature>
<feature type="transmembrane region" description="Helical" evidence="1">
    <location>
        <begin position="111"/>
        <end position="129"/>
    </location>
</feature>
<organism evidence="2 3">
    <name type="scientific">Microcella pacifica</name>
    <dbReference type="NCBI Taxonomy" id="2591847"/>
    <lineage>
        <taxon>Bacteria</taxon>
        <taxon>Bacillati</taxon>
        <taxon>Actinomycetota</taxon>
        <taxon>Actinomycetes</taxon>
        <taxon>Micrococcales</taxon>
        <taxon>Microbacteriaceae</taxon>
        <taxon>Microcella</taxon>
    </lineage>
</organism>
<feature type="transmembrane region" description="Helical" evidence="1">
    <location>
        <begin position="43"/>
        <end position="65"/>
    </location>
</feature>
<dbReference type="EMBL" id="VIKT02000001">
    <property type="protein sequence ID" value="NHF61657.1"/>
    <property type="molecule type" value="Genomic_DNA"/>
</dbReference>
<dbReference type="AlphaFoldDB" id="A0A9E5JMW1"/>
<dbReference type="OrthoDB" id="4559359at2"/>
<name>A0A9E5JMW1_9MICO</name>
<evidence type="ECO:0000313" key="2">
    <source>
        <dbReference type="EMBL" id="NHF61657.1"/>
    </source>
</evidence>
<keyword evidence="3" id="KW-1185">Reference proteome</keyword>
<dbReference type="RefSeq" id="WP_152581879.1">
    <property type="nucleotide sequence ID" value="NZ_VIKT02000001.1"/>
</dbReference>
<feature type="transmembrane region" description="Helical" evidence="1">
    <location>
        <begin position="86"/>
        <end position="105"/>
    </location>
</feature>
<keyword evidence="1" id="KW-0812">Transmembrane</keyword>
<accession>A0A9E5JMW1</accession>
<evidence type="ECO:0000256" key="1">
    <source>
        <dbReference type="SAM" id="Phobius"/>
    </source>
</evidence>
<proteinExistence type="predicted"/>